<dbReference type="Gene3D" id="3.30.1380.10">
    <property type="match status" value="1"/>
</dbReference>
<protein>
    <submittedName>
        <fullName evidence="1">Uncharacterized protein</fullName>
    </submittedName>
</protein>
<dbReference type="OrthoDB" id="5212at2759"/>
<organism evidence="1 2">
    <name type="scientific">Dibothriocephalus latus</name>
    <name type="common">Fish tapeworm</name>
    <name type="synonym">Diphyllobothrium latum</name>
    <dbReference type="NCBI Taxonomy" id="60516"/>
    <lineage>
        <taxon>Eukaryota</taxon>
        <taxon>Metazoa</taxon>
        <taxon>Spiralia</taxon>
        <taxon>Lophotrochozoa</taxon>
        <taxon>Platyhelminthes</taxon>
        <taxon>Cestoda</taxon>
        <taxon>Eucestoda</taxon>
        <taxon>Diphyllobothriidea</taxon>
        <taxon>Diphyllobothriidae</taxon>
        <taxon>Dibothriocephalus</taxon>
    </lineage>
</organism>
<accession>A0A3P6PHC8</accession>
<dbReference type="AlphaFoldDB" id="A0A3P6PHC8"/>
<proteinExistence type="predicted"/>
<dbReference type="InterPro" id="IPR009045">
    <property type="entry name" value="Zn_M74/Hedgehog-like"/>
</dbReference>
<dbReference type="SMR" id="A0A3P6PHC8"/>
<reference evidence="1 2" key="1">
    <citation type="submission" date="2018-11" db="EMBL/GenBank/DDBJ databases">
        <authorList>
            <consortium name="Pathogen Informatics"/>
        </authorList>
    </citation>
    <scope>NUCLEOTIDE SEQUENCE [LARGE SCALE GENOMIC DNA]</scope>
</reference>
<evidence type="ECO:0000313" key="2">
    <source>
        <dbReference type="Proteomes" id="UP000281553"/>
    </source>
</evidence>
<sequence>MMEEFHFAGRAVDMILVDAREGSPVRQSRSLFPGKLAQLAYFKALFDWCFFSRDGYVHCSVKPVPQITRYDSHPTFSLLDKYTVLAPLIGQFDCYLFLSILRTFGLFLYPCQPEKYHT</sequence>
<keyword evidence="2" id="KW-1185">Reference proteome</keyword>
<name>A0A3P6PHC8_DIBLA</name>
<evidence type="ECO:0000313" key="1">
    <source>
        <dbReference type="EMBL" id="VDK36182.1"/>
    </source>
</evidence>
<dbReference type="SUPFAM" id="SSF55166">
    <property type="entry name" value="Hedgehog/DD-peptidase"/>
    <property type="match status" value="1"/>
</dbReference>
<gene>
    <name evidence="1" type="ORF">DILT_LOCUS749</name>
</gene>
<dbReference type="Proteomes" id="UP000281553">
    <property type="component" value="Unassembled WGS sequence"/>
</dbReference>
<dbReference type="EMBL" id="UYRU01003619">
    <property type="protein sequence ID" value="VDK36182.1"/>
    <property type="molecule type" value="Genomic_DNA"/>
</dbReference>